<organism evidence="2 3">
    <name type="scientific">Setaria digitata</name>
    <dbReference type="NCBI Taxonomy" id="48799"/>
    <lineage>
        <taxon>Eukaryota</taxon>
        <taxon>Metazoa</taxon>
        <taxon>Ecdysozoa</taxon>
        <taxon>Nematoda</taxon>
        <taxon>Chromadorea</taxon>
        <taxon>Rhabditida</taxon>
        <taxon>Spirurina</taxon>
        <taxon>Spiruromorpha</taxon>
        <taxon>Filarioidea</taxon>
        <taxon>Setariidae</taxon>
        <taxon>Setaria</taxon>
    </lineage>
</organism>
<accession>A0A915PIK1</accession>
<feature type="region of interest" description="Disordered" evidence="1">
    <location>
        <begin position="1"/>
        <end position="20"/>
    </location>
</feature>
<sequence length="55" mass="6377">MHPSALSQEDDQAGQALQQEIEEILAPGHWPYHELDQVLIHQPQVPYEELDELME</sequence>
<protein>
    <submittedName>
        <fullName evidence="3">Uncharacterized protein</fullName>
    </submittedName>
</protein>
<evidence type="ECO:0000313" key="3">
    <source>
        <dbReference type="WBParaSite" id="sdigi.contig1084.g10172.t1"/>
    </source>
</evidence>
<proteinExistence type="predicted"/>
<reference evidence="3" key="1">
    <citation type="submission" date="2022-11" db="UniProtKB">
        <authorList>
            <consortium name="WormBaseParasite"/>
        </authorList>
    </citation>
    <scope>IDENTIFICATION</scope>
</reference>
<evidence type="ECO:0000313" key="2">
    <source>
        <dbReference type="Proteomes" id="UP000887581"/>
    </source>
</evidence>
<evidence type="ECO:0000256" key="1">
    <source>
        <dbReference type="SAM" id="MobiDB-lite"/>
    </source>
</evidence>
<dbReference type="AlphaFoldDB" id="A0A915PIK1"/>
<dbReference type="Proteomes" id="UP000887581">
    <property type="component" value="Unplaced"/>
</dbReference>
<name>A0A915PIK1_9BILA</name>
<keyword evidence="2" id="KW-1185">Reference proteome</keyword>
<dbReference type="WBParaSite" id="sdigi.contig1084.g10172.t1">
    <property type="protein sequence ID" value="sdigi.contig1084.g10172.t1"/>
    <property type="gene ID" value="sdigi.contig1084.g10172"/>
</dbReference>